<dbReference type="PATRIC" id="fig|795359.3.peg.515"/>
<protein>
    <recommendedName>
        <fullName evidence="3">Lipopolysaccharide kinase</fullName>
    </recommendedName>
</protein>
<keyword evidence="2" id="KW-1185">Reference proteome</keyword>
<dbReference type="SUPFAM" id="SSF56112">
    <property type="entry name" value="Protein kinase-like (PK-like)"/>
    <property type="match status" value="1"/>
</dbReference>
<sequence>MSIIKIEPFEVVSEEVPFFNQIFLVEKRALNLPEPFFEHQKRYKIIKGYIVERRKFFVKEYLSHFEEGDKEWENLFFLKRLGFNVPKPIFRLRTSKQYLLATLALDGTPLSQLLIEDKDQNNFFLKALGELLVRLHKQNLYHQDCYLNHFFWDEKTKTLGFLDVSRILVNPRFSLKYRIKDLAQLGYSFEEYLGKNAPPLFQKFLSYYLDLSEIKLKWLVKSLVKFKVWLIRKRTERARKKGKIL</sequence>
<dbReference type="HOGENOM" id="CLU_1106697_0_0_0"/>
<dbReference type="InterPro" id="IPR011009">
    <property type="entry name" value="Kinase-like_dom_sf"/>
</dbReference>
<name>F8C4A9_THEGP</name>
<dbReference type="OrthoDB" id="9782725at2"/>
<proteinExistence type="predicted"/>
<dbReference type="STRING" id="795359.TOPB45_0508"/>
<gene>
    <name evidence="1" type="ordered locus">TOPB45_0508</name>
</gene>
<dbReference type="KEGG" id="top:TOPB45_0508"/>
<evidence type="ECO:0000313" key="1">
    <source>
        <dbReference type="EMBL" id="AEH22610.1"/>
    </source>
</evidence>
<dbReference type="Pfam" id="PF06293">
    <property type="entry name" value="Kdo"/>
    <property type="match status" value="1"/>
</dbReference>
<dbReference type="RefSeq" id="WP_013909310.1">
    <property type="nucleotide sequence ID" value="NC_015682.1"/>
</dbReference>
<dbReference type="Gene3D" id="1.10.510.10">
    <property type="entry name" value="Transferase(Phosphotransferase) domain 1"/>
    <property type="match status" value="1"/>
</dbReference>
<dbReference type="AlphaFoldDB" id="F8C4A9"/>
<organism evidence="1 2">
    <name type="scientific">Thermodesulfobacterium geofontis (strain OPF15)</name>
    <dbReference type="NCBI Taxonomy" id="795359"/>
    <lineage>
        <taxon>Bacteria</taxon>
        <taxon>Pseudomonadati</taxon>
        <taxon>Thermodesulfobacteriota</taxon>
        <taxon>Thermodesulfobacteria</taxon>
        <taxon>Thermodesulfobacteriales</taxon>
        <taxon>Thermodesulfobacteriaceae</taxon>
        <taxon>Thermodesulfobacterium</taxon>
    </lineage>
</organism>
<dbReference type="EMBL" id="CP002829">
    <property type="protein sequence ID" value="AEH22610.1"/>
    <property type="molecule type" value="Genomic_DNA"/>
</dbReference>
<dbReference type="Proteomes" id="UP000006583">
    <property type="component" value="Chromosome"/>
</dbReference>
<accession>F8C4A9</accession>
<evidence type="ECO:0008006" key="3">
    <source>
        <dbReference type="Google" id="ProtNLM"/>
    </source>
</evidence>
<evidence type="ECO:0000313" key="2">
    <source>
        <dbReference type="Proteomes" id="UP000006583"/>
    </source>
</evidence>
<dbReference type="eggNOG" id="ENOG5033RZD">
    <property type="taxonomic scope" value="Bacteria"/>
</dbReference>
<reference evidence="1 2" key="1">
    <citation type="journal article" date="2013" name="Genome Announc.">
        <title>Complete genome sequence of the hyperthermophilic sulfate-reducing bacterium Thermodesulfobacterium geofontis OPF15T.</title>
        <authorList>
            <person name="Elkins J.G."/>
            <person name="Hamilton-Brehm S.D."/>
            <person name="Lucas S."/>
            <person name="Han J."/>
            <person name="Lapidus A."/>
            <person name="Cheng J.F."/>
            <person name="Goodwin L.A."/>
            <person name="Pitluck S."/>
            <person name="Peters L."/>
            <person name="Mikhailova N."/>
            <person name="Davenport K.W."/>
            <person name="Detter J.C."/>
            <person name="Han C.S."/>
            <person name="Tapia R."/>
            <person name="Land M.L."/>
            <person name="Hauser L."/>
            <person name="Kyrpides N.C."/>
            <person name="Ivanova N.N."/>
            <person name="Pagani I."/>
            <person name="Bruce D."/>
            <person name="Woyke T."/>
            <person name="Cottingham R.W."/>
        </authorList>
    </citation>
    <scope>NUCLEOTIDE SEQUENCE [LARGE SCALE GENOMIC DNA]</scope>
    <source>
        <strain evidence="1 2">OPF15</strain>
    </source>
</reference>